<dbReference type="GO" id="GO:0007608">
    <property type="term" value="P:sensory perception of smell"/>
    <property type="evidence" value="ECO:0007669"/>
    <property type="project" value="TreeGrafter"/>
</dbReference>
<dbReference type="FunFam" id="1.10.238.20:FF:000001">
    <property type="entry name" value="General odorant-binding protein lush"/>
    <property type="match status" value="1"/>
</dbReference>
<name>A0A2J7PNN1_9NEOP</name>
<comment type="caution">
    <text evidence="5">The sequence shown here is derived from an EMBL/GenBank/DDBJ whole genome shotgun (WGS) entry which is preliminary data.</text>
</comment>
<gene>
    <name evidence="5" type="ORF">B7P43_G02247</name>
</gene>
<comment type="subcellular location">
    <subcellularLocation>
        <location evidence="1">Secreted</location>
    </subcellularLocation>
</comment>
<dbReference type="InParanoid" id="A0A2J7PNN1"/>
<evidence type="ECO:0000256" key="4">
    <source>
        <dbReference type="SAM" id="SignalP"/>
    </source>
</evidence>
<dbReference type="CDD" id="cd23992">
    <property type="entry name" value="PBP_GOBP"/>
    <property type="match status" value="1"/>
</dbReference>
<evidence type="ECO:0000313" key="6">
    <source>
        <dbReference type="Proteomes" id="UP000235965"/>
    </source>
</evidence>
<dbReference type="InterPro" id="IPR036728">
    <property type="entry name" value="PBP_GOBP_sf"/>
</dbReference>
<dbReference type="Proteomes" id="UP000235965">
    <property type="component" value="Unassembled WGS sequence"/>
</dbReference>
<organism evidence="5 6">
    <name type="scientific">Cryptotermes secundus</name>
    <dbReference type="NCBI Taxonomy" id="105785"/>
    <lineage>
        <taxon>Eukaryota</taxon>
        <taxon>Metazoa</taxon>
        <taxon>Ecdysozoa</taxon>
        <taxon>Arthropoda</taxon>
        <taxon>Hexapoda</taxon>
        <taxon>Insecta</taxon>
        <taxon>Pterygota</taxon>
        <taxon>Neoptera</taxon>
        <taxon>Polyneoptera</taxon>
        <taxon>Dictyoptera</taxon>
        <taxon>Blattodea</taxon>
        <taxon>Blattoidea</taxon>
        <taxon>Termitoidae</taxon>
        <taxon>Kalotermitidae</taxon>
        <taxon>Cryptotermitinae</taxon>
        <taxon>Cryptotermes</taxon>
    </lineage>
</organism>
<evidence type="ECO:0008006" key="7">
    <source>
        <dbReference type="Google" id="ProtNLM"/>
    </source>
</evidence>
<dbReference type="OrthoDB" id="6610259at2759"/>
<sequence length="146" mass="16031">MADQSVNVSVCVFVLVLVLTEASAAMTQAQLKQGMKVIRNTCQQKSGASTELLNGIKEGQFPEDRNLKCYMKCVMGMTQSMKNGKVTTDAALAHMKRMLPSDMRDRVLGAIERCRHAGEDLVDACDIAFVATKCTYDADPEAFLYP</sequence>
<accession>A0A2J7PNN1</accession>
<dbReference type="PANTHER" id="PTHR21364:SF2">
    <property type="entry name" value="GENERAL ODORANT-BINDING PROTEIN 19A"/>
    <property type="match status" value="1"/>
</dbReference>
<dbReference type="AlphaFoldDB" id="A0A2J7PNN1"/>
<protein>
    <recommendedName>
        <fullName evidence="7">General odorant-binding protein 19a</fullName>
    </recommendedName>
</protein>
<evidence type="ECO:0000256" key="1">
    <source>
        <dbReference type="ARBA" id="ARBA00004613"/>
    </source>
</evidence>
<reference evidence="5 6" key="1">
    <citation type="submission" date="2017-12" db="EMBL/GenBank/DDBJ databases">
        <title>Hemimetabolous genomes reveal molecular basis of termite eusociality.</title>
        <authorList>
            <person name="Harrison M.C."/>
            <person name="Jongepier E."/>
            <person name="Robertson H.M."/>
            <person name="Arning N."/>
            <person name="Bitard-Feildel T."/>
            <person name="Chao H."/>
            <person name="Childers C.P."/>
            <person name="Dinh H."/>
            <person name="Doddapaneni H."/>
            <person name="Dugan S."/>
            <person name="Gowin J."/>
            <person name="Greiner C."/>
            <person name="Han Y."/>
            <person name="Hu H."/>
            <person name="Hughes D.S.T."/>
            <person name="Huylmans A.-K."/>
            <person name="Kemena C."/>
            <person name="Kremer L.P.M."/>
            <person name="Lee S.L."/>
            <person name="Lopez-Ezquerra A."/>
            <person name="Mallet L."/>
            <person name="Monroy-Kuhn J.M."/>
            <person name="Moser A."/>
            <person name="Murali S.C."/>
            <person name="Muzny D.M."/>
            <person name="Otani S."/>
            <person name="Piulachs M.-D."/>
            <person name="Poelchau M."/>
            <person name="Qu J."/>
            <person name="Schaub F."/>
            <person name="Wada-Katsumata A."/>
            <person name="Worley K.C."/>
            <person name="Xie Q."/>
            <person name="Ylla G."/>
            <person name="Poulsen M."/>
            <person name="Gibbs R.A."/>
            <person name="Schal C."/>
            <person name="Richards S."/>
            <person name="Belles X."/>
            <person name="Korb J."/>
            <person name="Bornberg-Bauer E."/>
        </authorList>
    </citation>
    <scope>NUCLEOTIDE SEQUENCE [LARGE SCALE GENOMIC DNA]</scope>
    <source>
        <tissue evidence="5">Whole body</tissue>
    </source>
</reference>
<dbReference type="SUPFAM" id="SSF47565">
    <property type="entry name" value="Insect pheromone/odorant-binding proteins"/>
    <property type="match status" value="1"/>
</dbReference>
<dbReference type="GO" id="GO:0005576">
    <property type="term" value="C:extracellular region"/>
    <property type="evidence" value="ECO:0007669"/>
    <property type="project" value="UniProtKB-SubCell"/>
</dbReference>
<keyword evidence="6" id="KW-1185">Reference proteome</keyword>
<dbReference type="SMART" id="SM00708">
    <property type="entry name" value="PhBP"/>
    <property type="match status" value="1"/>
</dbReference>
<dbReference type="EMBL" id="NEVH01023953">
    <property type="protein sequence ID" value="PNF17926.1"/>
    <property type="molecule type" value="Genomic_DNA"/>
</dbReference>
<comment type="similarity">
    <text evidence="2">Belongs to the PBP/GOBP family.</text>
</comment>
<keyword evidence="3" id="KW-0964">Secreted</keyword>
<proteinExistence type="inferred from homology"/>
<dbReference type="Gene3D" id="1.10.238.20">
    <property type="entry name" value="Pheromone/general odorant binding protein domain"/>
    <property type="match status" value="1"/>
</dbReference>
<dbReference type="Pfam" id="PF01395">
    <property type="entry name" value="PBP_GOBP"/>
    <property type="match status" value="1"/>
</dbReference>
<dbReference type="GO" id="GO:0042048">
    <property type="term" value="P:olfactory behavior"/>
    <property type="evidence" value="ECO:0007669"/>
    <property type="project" value="TreeGrafter"/>
</dbReference>
<dbReference type="GO" id="GO:0035275">
    <property type="term" value="F:dibutyl phthalate binding"/>
    <property type="evidence" value="ECO:0007669"/>
    <property type="project" value="TreeGrafter"/>
</dbReference>
<evidence type="ECO:0000256" key="2">
    <source>
        <dbReference type="ARBA" id="ARBA00008098"/>
    </source>
</evidence>
<evidence type="ECO:0000256" key="3">
    <source>
        <dbReference type="ARBA" id="ARBA00022525"/>
    </source>
</evidence>
<dbReference type="InterPro" id="IPR006170">
    <property type="entry name" value="PBP/GOBP"/>
</dbReference>
<feature type="signal peptide" evidence="4">
    <location>
        <begin position="1"/>
        <end position="24"/>
    </location>
</feature>
<dbReference type="PANTHER" id="PTHR21364">
    <property type="entry name" value="GENERAL ODORANT-BINDING PROTEIN 19A"/>
    <property type="match status" value="1"/>
</dbReference>
<dbReference type="GO" id="GO:0005549">
    <property type="term" value="F:odorant binding"/>
    <property type="evidence" value="ECO:0007669"/>
    <property type="project" value="InterPro"/>
</dbReference>
<feature type="chain" id="PRO_5014317120" description="General odorant-binding protein 19a" evidence="4">
    <location>
        <begin position="25"/>
        <end position="146"/>
    </location>
</feature>
<evidence type="ECO:0000313" key="5">
    <source>
        <dbReference type="EMBL" id="PNF17926.1"/>
    </source>
</evidence>
<keyword evidence="4" id="KW-0732">Signal</keyword>